<keyword evidence="2" id="KW-1185">Reference proteome</keyword>
<reference evidence="1 2" key="1">
    <citation type="submission" date="2018-08" db="EMBL/GenBank/DDBJ databases">
        <title>Form III RuBisCO-mediated autotrophy in Thermodesulfobium bacteria.</title>
        <authorList>
            <person name="Toshchakov S.V."/>
            <person name="Kublanov I.V."/>
            <person name="Frolov E."/>
            <person name="Bonch-Osmolovskaya E.A."/>
            <person name="Tourova T.P."/>
            <person name="Chernych N.A."/>
            <person name="Lebedinsky A.V."/>
        </authorList>
    </citation>
    <scope>NUCLEOTIDE SEQUENCE [LARGE SCALE GENOMIC DNA]</scope>
    <source>
        <strain evidence="1 2">SR</strain>
    </source>
</reference>
<dbReference type="Proteomes" id="UP000256329">
    <property type="component" value="Unassembled WGS sequence"/>
</dbReference>
<evidence type="ECO:0000313" key="2">
    <source>
        <dbReference type="Proteomes" id="UP000256329"/>
    </source>
</evidence>
<accession>A0A3D8P1G0</accession>
<dbReference type="EMBL" id="QSLN01000020">
    <property type="protein sequence ID" value="RDV81265.1"/>
    <property type="molecule type" value="Genomic_DNA"/>
</dbReference>
<name>A0A3D8P1G0_9THEO</name>
<sequence>MGCLAVPGKGVESEGQEQEKVADAFVVFIYPFFFAQDDYRRVLGSVLEDPCWQLEVTSPWAVDSSSRDPSIEEERRHLRYFYPYVREFFLPFLCLC</sequence>
<proteinExistence type="predicted"/>
<protein>
    <submittedName>
        <fullName evidence="1">Uncharacterized protein</fullName>
    </submittedName>
</protein>
<gene>
    <name evidence="1" type="ORF">DXX99_09500</name>
</gene>
<dbReference type="AlphaFoldDB" id="A0A3D8P1G0"/>
<evidence type="ECO:0000313" key="1">
    <source>
        <dbReference type="EMBL" id="RDV81265.1"/>
    </source>
</evidence>
<organism evidence="1 2">
    <name type="scientific">Ammonifex thiophilus</name>
    <dbReference type="NCBI Taxonomy" id="444093"/>
    <lineage>
        <taxon>Bacteria</taxon>
        <taxon>Bacillati</taxon>
        <taxon>Bacillota</taxon>
        <taxon>Clostridia</taxon>
        <taxon>Thermoanaerobacterales</taxon>
        <taxon>Thermoanaerobacteraceae</taxon>
        <taxon>Ammonifex</taxon>
    </lineage>
</organism>
<comment type="caution">
    <text evidence="1">The sequence shown here is derived from an EMBL/GenBank/DDBJ whole genome shotgun (WGS) entry which is preliminary data.</text>
</comment>